<dbReference type="InterPro" id="IPR035926">
    <property type="entry name" value="NusB-like_sf"/>
</dbReference>
<organism evidence="8 9">
    <name type="scientific">Candidatus Ornithomonoglobus intestinigallinarum</name>
    <dbReference type="NCBI Taxonomy" id="2840894"/>
    <lineage>
        <taxon>Bacteria</taxon>
        <taxon>Bacillati</taxon>
        <taxon>Bacillota</taxon>
        <taxon>Clostridia</taxon>
        <taxon>Candidatus Ornithomonoglobus</taxon>
    </lineage>
</organism>
<evidence type="ECO:0000259" key="7">
    <source>
        <dbReference type="Pfam" id="PF01029"/>
    </source>
</evidence>
<comment type="similarity">
    <text evidence="1 6">Belongs to the NusB family.</text>
</comment>
<dbReference type="GO" id="GO:0006353">
    <property type="term" value="P:DNA-templated transcription termination"/>
    <property type="evidence" value="ECO:0007669"/>
    <property type="project" value="UniProtKB-UniRule"/>
</dbReference>
<evidence type="ECO:0000313" key="8">
    <source>
        <dbReference type="EMBL" id="HIT86124.1"/>
    </source>
</evidence>
<dbReference type="GO" id="GO:0031564">
    <property type="term" value="P:transcription antitermination"/>
    <property type="evidence" value="ECO:0007669"/>
    <property type="project" value="UniProtKB-KW"/>
</dbReference>
<proteinExistence type="inferred from homology"/>
<dbReference type="HAMAP" id="MF_00073">
    <property type="entry name" value="NusB"/>
    <property type="match status" value="1"/>
</dbReference>
<dbReference type="PANTHER" id="PTHR11078:SF3">
    <property type="entry name" value="ANTITERMINATION NUSB DOMAIN-CONTAINING PROTEIN"/>
    <property type="match status" value="1"/>
</dbReference>
<evidence type="ECO:0000256" key="6">
    <source>
        <dbReference type="HAMAP-Rule" id="MF_00073"/>
    </source>
</evidence>
<dbReference type="InterPro" id="IPR011605">
    <property type="entry name" value="NusB_fam"/>
</dbReference>
<gene>
    <name evidence="6 8" type="primary">nusB</name>
    <name evidence="8" type="ORF">IAA60_09530</name>
</gene>
<dbReference type="GO" id="GO:0005829">
    <property type="term" value="C:cytosol"/>
    <property type="evidence" value="ECO:0007669"/>
    <property type="project" value="TreeGrafter"/>
</dbReference>
<dbReference type="GO" id="GO:0003723">
    <property type="term" value="F:RNA binding"/>
    <property type="evidence" value="ECO:0007669"/>
    <property type="project" value="UniProtKB-UniRule"/>
</dbReference>
<accession>A0A9D1H6I2</accession>
<comment type="function">
    <text evidence="6">Involved in transcription antitermination. Required for transcription of ribosomal RNA (rRNA) genes. Binds specifically to the boxA antiterminator sequence of the ribosomal RNA (rrn) operons.</text>
</comment>
<reference evidence="8" key="1">
    <citation type="submission" date="2020-10" db="EMBL/GenBank/DDBJ databases">
        <authorList>
            <person name="Gilroy R."/>
        </authorList>
    </citation>
    <scope>NUCLEOTIDE SEQUENCE</scope>
    <source>
        <strain evidence="8">CHK181-108</strain>
    </source>
</reference>
<keyword evidence="5 6" id="KW-0804">Transcription</keyword>
<dbReference type="SUPFAM" id="SSF48013">
    <property type="entry name" value="NusB-like"/>
    <property type="match status" value="1"/>
</dbReference>
<sequence>MAKRQSRREARRAAFTQIFQLSGRDGEDANEILGFMLDEMPECEDNLGYITQVVKGVDEKAEELDAHISAHLKKGWTIYRISKAAHAILKLAVYEMKYVDDVPPKTAINEAVELAKEYGADGDQKFVNGILGAIYKDLTPGGEQ</sequence>
<name>A0A9D1H6I2_9FIRM</name>
<evidence type="ECO:0000256" key="2">
    <source>
        <dbReference type="ARBA" id="ARBA00022814"/>
    </source>
</evidence>
<dbReference type="Proteomes" id="UP000824165">
    <property type="component" value="Unassembled WGS sequence"/>
</dbReference>
<dbReference type="Gene3D" id="1.10.940.10">
    <property type="entry name" value="NusB-like"/>
    <property type="match status" value="1"/>
</dbReference>
<keyword evidence="4 6" id="KW-0805">Transcription regulation</keyword>
<reference evidence="8" key="2">
    <citation type="journal article" date="2021" name="PeerJ">
        <title>Extensive microbial diversity within the chicken gut microbiome revealed by metagenomics and culture.</title>
        <authorList>
            <person name="Gilroy R."/>
            <person name="Ravi A."/>
            <person name="Getino M."/>
            <person name="Pursley I."/>
            <person name="Horton D.L."/>
            <person name="Alikhan N.F."/>
            <person name="Baker D."/>
            <person name="Gharbi K."/>
            <person name="Hall N."/>
            <person name="Watson M."/>
            <person name="Adriaenssens E.M."/>
            <person name="Foster-Nyarko E."/>
            <person name="Jarju S."/>
            <person name="Secka A."/>
            <person name="Antonio M."/>
            <person name="Oren A."/>
            <person name="Chaudhuri R.R."/>
            <person name="La Ragione R."/>
            <person name="Hildebrand F."/>
            <person name="Pallen M.J."/>
        </authorList>
    </citation>
    <scope>NUCLEOTIDE SEQUENCE</scope>
    <source>
        <strain evidence="8">CHK181-108</strain>
    </source>
</reference>
<protein>
    <recommendedName>
        <fullName evidence="6">Transcription antitermination protein NusB</fullName>
    </recommendedName>
    <alternativeName>
        <fullName evidence="6">Antitermination factor NusB</fullName>
    </alternativeName>
</protein>
<evidence type="ECO:0000256" key="1">
    <source>
        <dbReference type="ARBA" id="ARBA00005952"/>
    </source>
</evidence>
<evidence type="ECO:0000256" key="3">
    <source>
        <dbReference type="ARBA" id="ARBA00022884"/>
    </source>
</evidence>
<dbReference type="PANTHER" id="PTHR11078">
    <property type="entry name" value="N UTILIZATION SUBSTANCE PROTEIN B-RELATED"/>
    <property type="match status" value="1"/>
</dbReference>
<keyword evidence="2 6" id="KW-0889">Transcription antitermination</keyword>
<evidence type="ECO:0000256" key="4">
    <source>
        <dbReference type="ARBA" id="ARBA00023015"/>
    </source>
</evidence>
<comment type="caution">
    <text evidence="8">The sequence shown here is derived from an EMBL/GenBank/DDBJ whole genome shotgun (WGS) entry which is preliminary data.</text>
</comment>
<feature type="domain" description="NusB/RsmB/TIM44" evidence="7">
    <location>
        <begin position="8"/>
        <end position="136"/>
    </location>
</feature>
<dbReference type="Pfam" id="PF01029">
    <property type="entry name" value="NusB"/>
    <property type="match status" value="1"/>
</dbReference>
<dbReference type="EMBL" id="DVLU01000103">
    <property type="protein sequence ID" value="HIT86124.1"/>
    <property type="molecule type" value="Genomic_DNA"/>
</dbReference>
<dbReference type="NCBIfam" id="TIGR01951">
    <property type="entry name" value="nusB"/>
    <property type="match status" value="1"/>
</dbReference>
<dbReference type="InterPro" id="IPR006027">
    <property type="entry name" value="NusB_RsmB_TIM44"/>
</dbReference>
<evidence type="ECO:0000256" key="5">
    <source>
        <dbReference type="ARBA" id="ARBA00023163"/>
    </source>
</evidence>
<dbReference type="AlphaFoldDB" id="A0A9D1H6I2"/>
<keyword evidence="3 6" id="KW-0694">RNA-binding</keyword>
<evidence type="ECO:0000313" key="9">
    <source>
        <dbReference type="Proteomes" id="UP000824165"/>
    </source>
</evidence>